<dbReference type="Proteomes" id="UP000008021">
    <property type="component" value="Chromosome 1"/>
</dbReference>
<reference evidence="2" key="1">
    <citation type="submission" date="2015-04" db="UniProtKB">
        <authorList>
            <consortium name="EnsemblPlants"/>
        </authorList>
    </citation>
    <scope>IDENTIFICATION</scope>
</reference>
<keyword evidence="3" id="KW-1185">Reference proteome</keyword>
<evidence type="ECO:0000313" key="3">
    <source>
        <dbReference type="Proteomes" id="UP000008021"/>
    </source>
</evidence>
<protein>
    <submittedName>
        <fullName evidence="2">Uncharacterized protein</fullName>
    </submittedName>
</protein>
<sequence>MATKRLSTFHSLLTNGPRLSFSSSFFFLPLSPILCSCQATRGKRGDGAAGDDADDGGGRGRQRRLRRVTAQLAKVEAGDAVEAVAKALSRPAVAPSLPRRTRRPTTTALCRQIEDGSVGVQIRTRRSRYEEREVTVWTTAKVADGGGGCGG</sequence>
<reference evidence="2" key="2">
    <citation type="submission" date="2018-05" db="EMBL/GenBank/DDBJ databases">
        <title>OmerRS3 (Oryza meridionalis Reference Sequence Version 3).</title>
        <authorList>
            <person name="Zhang J."/>
            <person name="Kudrna D."/>
            <person name="Lee S."/>
            <person name="Talag J."/>
            <person name="Welchert J."/>
            <person name="Wing R.A."/>
        </authorList>
    </citation>
    <scope>NUCLEOTIDE SEQUENCE [LARGE SCALE GENOMIC DNA]</scope>
    <source>
        <strain evidence="2">cv. OR44</strain>
    </source>
</reference>
<dbReference type="HOGENOM" id="CLU_1734371_0_0_1"/>
<dbReference type="EnsemblPlants" id="OMERI01G10530.1">
    <property type="protein sequence ID" value="OMERI01G10530.1"/>
    <property type="gene ID" value="OMERI01G10530"/>
</dbReference>
<dbReference type="AlphaFoldDB" id="A0A0E0C0F7"/>
<feature type="region of interest" description="Disordered" evidence="1">
    <location>
        <begin position="41"/>
        <end position="64"/>
    </location>
</feature>
<dbReference type="Gramene" id="OMERI01G10530.1">
    <property type="protein sequence ID" value="OMERI01G10530.1"/>
    <property type="gene ID" value="OMERI01G10530"/>
</dbReference>
<name>A0A0E0C0F7_9ORYZ</name>
<evidence type="ECO:0000313" key="2">
    <source>
        <dbReference type="EnsemblPlants" id="OMERI01G10530.1"/>
    </source>
</evidence>
<organism evidence="2">
    <name type="scientific">Oryza meridionalis</name>
    <dbReference type="NCBI Taxonomy" id="40149"/>
    <lineage>
        <taxon>Eukaryota</taxon>
        <taxon>Viridiplantae</taxon>
        <taxon>Streptophyta</taxon>
        <taxon>Embryophyta</taxon>
        <taxon>Tracheophyta</taxon>
        <taxon>Spermatophyta</taxon>
        <taxon>Magnoliopsida</taxon>
        <taxon>Liliopsida</taxon>
        <taxon>Poales</taxon>
        <taxon>Poaceae</taxon>
        <taxon>BOP clade</taxon>
        <taxon>Oryzoideae</taxon>
        <taxon>Oryzeae</taxon>
        <taxon>Oryzinae</taxon>
        <taxon>Oryza</taxon>
    </lineage>
</organism>
<evidence type="ECO:0000256" key="1">
    <source>
        <dbReference type="SAM" id="MobiDB-lite"/>
    </source>
</evidence>
<accession>A0A0E0C0F7</accession>
<proteinExistence type="predicted"/>